<comment type="caution">
    <text evidence="1">The sequence shown here is derived from an EMBL/GenBank/DDBJ whole genome shotgun (WGS) entry which is preliminary data.</text>
</comment>
<protein>
    <submittedName>
        <fullName evidence="1">DUF3310 domain-containing protein</fullName>
    </submittedName>
</protein>
<dbReference type="InterPro" id="IPR021739">
    <property type="entry name" value="SaV-like"/>
</dbReference>
<evidence type="ECO:0000313" key="2">
    <source>
        <dbReference type="Proteomes" id="UP000763447"/>
    </source>
</evidence>
<organism evidence="1 2">
    <name type="scientific">Secundilactobacillus angelensis</name>
    <dbReference type="NCBI Taxonomy" id="2722706"/>
    <lineage>
        <taxon>Bacteria</taxon>
        <taxon>Bacillati</taxon>
        <taxon>Bacillota</taxon>
        <taxon>Bacilli</taxon>
        <taxon>Lactobacillales</taxon>
        <taxon>Lactobacillaceae</taxon>
        <taxon>Secundilactobacillus</taxon>
    </lineage>
</organism>
<proteinExistence type="predicted"/>
<gene>
    <name evidence="1" type="ORF">HC026_11030</name>
</gene>
<reference evidence="1 2" key="1">
    <citation type="submission" date="2020-04" db="EMBL/GenBank/DDBJ databases">
        <title>A novel species of genus Lactobacillus that was isolated from fermented food Zha-chili.</title>
        <authorList>
            <person name="Zhang Z."/>
        </authorList>
    </citation>
    <scope>NUCLEOTIDE SEQUENCE [LARGE SCALE GENOMIC DNA]</scope>
    <source>
        <strain evidence="2">HBUAS51383</strain>
    </source>
</reference>
<name>A0ABX1KZR7_9LACO</name>
<dbReference type="RefSeq" id="WP_168925985.1">
    <property type="nucleotide sequence ID" value="NZ_JAAXLJ010000026.1"/>
</dbReference>
<evidence type="ECO:0000313" key="1">
    <source>
        <dbReference type="EMBL" id="NLR19426.1"/>
    </source>
</evidence>
<keyword evidence="2" id="KW-1185">Reference proteome</keyword>
<accession>A0ABX1KZR7</accession>
<sequence>MTLVKPDYYASNGEDLFDRFEKGLLPDPNQVRGFYKGNVIKYLTRYQDKNGIEDLEKAETYLDRLIVFEQKSTP</sequence>
<dbReference type="Proteomes" id="UP000763447">
    <property type="component" value="Unassembled WGS sequence"/>
</dbReference>
<dbReference type="Pfam" id="PF11753">
    <property type="entry name" value="DUF3310"/>
    <property type="match status" value="1"/>
</dbReference>
<dbReference type="EMBL" id="JAAXLJ010000026">
    <property type="protein sequence ID" value="NLR19426.1"/>
    <property type="molecule type" value="Genomic_DNA"/>
</dbReference>